<feature type="transmembrane region" description="Helical" evidence="6">
    <location>
        <begin position="103"/>
        <end position="124"/>
    </location>
</feature>
<accession>A0A840EJU3</accession>
<comment type="caution">
    <text evidence="7">The sequence shown here is derived from an EMBL/GenBank/DDBJ whole genome shotgun (WGS) entry which is preliminary data.</text>
</comment>
<reference evidence="7 8" key="1">
    <citation type="submission" date="2020-08" db="EMBL/GenBank/DDBJ databases">
        <title>Genomic Encyclopedia of Type Strains, Phase IV (KMG-IV): sequencing the most valuable type-strain genomes for metagenomic binning, comparative biology and taxonomic classification.</title>
        <authorList>
            <person name="Goeker M."/>
        </authorList>
    </citation>
    <scope>NUCLEOTIDE SEQUENCE [LARGE SCALE GENOMIC DNA]</scope>
    <source>
        <strain evidence="7 8">DSM 29568</strain>
    </source>
</reference>
<evidence type="ECO:0000256" key="4">
    <source>
        <dbReference type="ARBA" id="ARBA00022989"/>
    </source>
</evidence>
<dbReference type="EMBL" id="JACIFO010000002">
    <property type="protein sequence ID" value="MBB4118418.1"/>
    <property type="molecule type" value="Genomic_DNA"/>
</dbReference>
<sequence>MKFINKKYIIYGTSIAFSRGLEYLVLLYAAYFLSKEAYGELEFYKKIIESLTVFFAFGLPSLLLTYTRSKLSKIYFFTLSFLFLLLLGVLSIPFFIISESLFLLIPVLFHAIFFNNGILPVYFLTDRGSNTSAIYKSIISFFFYIGVLLLLIFSSQPQYSFISINYILFPFAVIYIGKLIISFSIDINRLKKYYRLFKKMILNTLTLVVSNFANIMFLYTDIMIIKLISENANNDIANYSFVLNIANMLIFIPLTIVQVDVESIKKENKIKNLDKRIGVYSLFFLLFLLSAYLILINTYYENYSTTMYLFLTILAAKFFQSQSVLFGACIIIQKRYKQNLYINIFILLFNLIISFLFFKLFGLIGIALGSLLSLAIRYVILRYYVTNEI</sequence>
<keyword evidence="5 6" id="KW-0472">Membrane</keyword>
<evidence type="ECO:0000256" key="1">
    <source>
        <dbReference type="ARBA" id="ARBA00004651"/>
    </source>
</evidence>
<organism evidence="7 8">
    <name type="scientific">Mesonia hippocampi</name>
    <dbReference type="NCBI Taxonomy" id="1628250"/>
    <lineage>
        <taxon>Bacteria</taxon>
        <taxon>Pseudomonadati</taxon>
        <taxon>Bacteroidota</taxon>
        <taxon>Flavobacteriia</taxon>
        <taxon>Flavobacteriales</taxon>
        <taxon>Flavobacteriaceae</taxon>
        <taxon>Mesonia</taxon>
    </lineage>
</organism>
<evidence type="ECO:0000256" key="5">
    <source>
        <dbReference type="ARBA" id="ARBA00023136"/>
    </source>
</evidence>
<feature type="transmembrane region" description="Helical" evidence="6">
    <location>
        <begin position="364"/>
        <end position="385"/>
    </location>
</feature>
<name>A0A840EJU3_9FLAO</name>
<dbReference type="AlphaFoldDB" id="A0A840EJU3"/>
<keyword evidence="3 6" id="KW-0812">Transmembrane</keyword>
<evidence type="ECO:0000256" key="2">
    <source>
        <dbReference type="ARBA" id="ARBA00022475"/>
    </source>
</evidence>
<feature type="transmembrane region" description="Helical" evidence="6">
    <location>
        <begin position="277"/>
        <end position="300"/>
    </location>
</feature>
<feature type="transmembrane region" description="Helical" evidence="6">
    <location>
        <begin position="159"/>
        <end position="181"/>
    </location>
</feature>
<protein>
    <submittedName>
        <fullName evidence="7">O-antigen/teichoic acid export membrane protein</fullName>
    </submittedName>
</protein>
<comment type="subcellular location">
    <subcellularLocation>
        <location evidence="1">Cell membrane</location>
        <topology evidence="1">Multi-pass membrane protein</topology>
    </subcellularLocation>
</comment>
<evidence type="ECO:0000256" key="3">
    <source>
        <dbReference type="ARBA" id="ARBA00022692"/>
    </source>
</evidence>
<dbReference type="PANTHER" id="PTHR30250:SF11">
    <property type="entry name" value="O-ANTIGEN TRANSPORTER-RELATED"/>
    <property type="match status" value="1"/>
</dbReference>
<dbReference type="RefSeq" id="WP_183476476.1">
    <property type="nucleotide sequence ID" value="NZ_JACIFO010000002.1"/>
</dbReference>
<feature type="transmembrane region" description="Helical" evidence="6">
    <location>
        <begin position="74"/>
        <end position="97"/>
    </location>
</feature>
<feature type="transmembrane region" description="Helical" evidence="6">
    <location>
        <begin position="239"/>
        <end position="257"/>
    </location>
</feature>
<evidence type="ECO:0000256" key="6">
    <source>
        <dbReference type="SAM" id="Phobius"/>
    </source>
</evidence>
<keyword evidence="4 6" id="KW-1133">Transmembrane helix</keyword>
<feature type="transmembrane region" description="Helical" evidence="6">
    <location>
        <begin position="51"/>
        <end position="67"/>
    </location>
</feature>
<feature type="transmembrane region" description="Helical" evidence="6">
    <location>
        <begin position="340"/>
        <end position="358"/>
    </location>
</feature>
<gene>
    <name evidence="7" type="ORF">GGR32_000692</name>
</gene>
<dbReference type="PANTHER" id="PTHR30250">
    <property type="entry name" value="PST FAMILY PREDICTED COLANIC ACID TRANSPORTER"/>
    <property type="match status" value="1"/>
</dbReference>
<feature type="transmembrane region" description="Helical" evidence="6">
    <location>
        <begin position="133"/>
        <end position="153"/>
    </location>
</feature>
<dbReference type="InterPro" id="IPR050833">
    <property type="entry name" value="Poly_Biosynth_Transport"/>
</dbReference>
<feature type="transmembrane region" description="Helical" evidence="6">
    <location>
        <begin position="9"/>
        <end position="31"/>
    </location>
</feature>
<feature type="transmembrane region" description="Helical" evidence="6">
    <location>
        <begin position="201"/>
        <end position="219"/>
    </location>
</feature>
<keyword evidence="8" id="KW-1185">Reference proteome</keyword>
<keyword evidence="2" id="KW-1003">Cell membrane</keyword>
<proteinExistence type="predicted"/>
<evidence type="ECO:0000313" key="7">
    <source>
        <dbReference type="EMBL" id="MBB4118418.1"/>
    </source>
</evidence>
<dbReference type="Proteomes" id="UP000553034">
    <property type="component" value="Unassembled WGS sequence"/>
</dbReference>
<evidence type="ECO:0000313" key="8">
    <source>
        <dbReference type="Proteomes" id="UP000553034"/>
    </source>
</evidence>
<dbReference type="GO" id="GO:0005886">
    <property type="term" value="C:plasma membrane"/>
    <property type="evidence" value="ECO:0007669"/>
    <property type="project" value="UniProtKB-SubCell"/>
</dbReference>
<feature type="transmembrane region" description="Helical" evidence="6">
    <location>
        <begin position="306"/>
        <end position="328"/>
    </location>
</feature>